<gene>
    <name evidence="1" type="ORF">LTR37_016008</name>
</gene>
<comment type="caution">
    <text evidence="1">The sequence shown here is derived from an EMBL/GenBank/DDBJ whole genome shotgun (WGS) entry which is preliminary data.</text>
</comment>
<organism evidence="1 2">
    <name type="scientific">Vermiconidia calcicola</name>
    <dbReference type="NCBI Taxonomy" id="1690605"/>
    <lineage>
        <taxon>Eukaryota</taxon>
        <taxon>Fungi</taxon>
        <taxon>Dikarya</taxon>
        <taxon>Ascomycota</taxon>
        <taxon>Pezizomycotina</taxon>
        <taxon>Dothideomycetes</taxon>
        <taxon>Dothideomycetidae</taxon>
        <taxon>Mycosphaerellales</taxon>
        <taxon>Extremaceae</taxon>
        <taxon>Vermiconidia</taxon>
    </lineage>
</organism>
<keyword evidence="2" id="KW-1185">Reference proteome</keyword>
<dbReference type="EMBL" id="JAUTXU010000186">
    <property type="protein sequence ID" value="KAK3700397.1"/>
    <property type="molecule type" value="Genomic_DNA"/>
</dbReference>
<dbReference type="Proteomes" id="UP001281147">
    <property type="component" value="Unassembled WGS sequence"/>
</dbReference>
<proteinExistence type="predicted"/>
<accession>A0ACC3MP70</accession>
<protein>
    <submittedName>
        <fullName evidence="1">Uncharacterized protein</fullName>
    </submittedName>
</protein>
<name>A0ACC3MP70_9PEZI</name>
<evidence type="ECO:0000313" key="2">
    <source>
        <dbReference type="Proteomes" id="UP001281147"/>
    </source>
</evidence>
<sequence>MAAQIAPSASGAPTAYHQEIHEFLESSFNDVAEQLANGVQAPTISFTKISTAKIEGIDVWKHYLQSATGAKLELTVNALANTVTVIPIEPMAANQVINASQSSAGPAAESPSTTTTLASPQTASADAADHKGSSKDKVPRPPNAFIIYRQEWHPKVVKEKPDLHNNSISVIIGRKWKAETEAVRNEYKRKAEDAKRQHAIDHPGYQYQPRKPSEKKKRMTKTKLAKLRAQANAAIAPDSMEDLNEMLANAANDKQVTVDTFQAPHRQGFPNLQPSQDVGGSLAFDVGGEDWLLGSQLAAWNADNQGPTSGQMPAVVVGQPLADGQETIDFPQHEVPYSFAVGSNIYDTTGPVTAAGASATGFHDATAEVERQESISDFAFNELFNYEAFAAPVVEGDDAESALQGFQSSYELDLEQSGSFHI</sequence>
<reference evidence="1" key="1">
    <citation type="submission" date="2023-07" db="EMBL/GenBank/DDBJ databases">
        <title>Black Yeasts Isolated from many extreme environments.</title>
        <authorList>
            <person name="Coleine C."/>
            <person name="Stajich J.E."/>
            <person name="Selbmann L."/>
        </authorList>
    </citation>
    <scope>NUCLEOTIDE SEQUENCE</scope>
    <source>
        <strain evidence="1">CCFEE 5714</strain>
    </source>
</reference>
<evidence type="ECO:0000313" key="1">
    <source>
        <dbReference type="EMBL" id="KAK3700397.1"/>
    </source>
</evidence>